<evidence type="ECO:0000256" key="3">
    <source>
        <dbReference type="SAM" id="MobiDB-lite"/>
    </source>
</evidence>
<sequence>MRSALVLTLLFAAGSAHATATGTPDAAPLCEPVEAGLVRKLVEEEATKQGVDAKLALAIVEQESANGARVNSDKNARGPMQLIPGTAAMYKVKDICDPAENIRGGVAFLKDLAAEFGGNVFLILSAYNAGPGRVYDAKGIPAISETVRYVATVANSYYGFDNSLKGGSRSGASRKKATAAQEPDASRTDASGQKWIGDSVLYVD</sequence>
<keyword evidence="4" id="KW-0732">Signal</keyword>
<dbReference type="PANTHER" id="PTHR37423">
    <property type="entry name" value="SOLUBLE LYTIC MUREIN TRANSGLYCOSYLASE-RELATED"/>
    <property type="match status" value="1"/>
</dbReference>
<dbReference type="Gene3D" id="1.10.530.10">
    <property type="match status" value="1"/>
</dbReference>
<name>A0A5N7MJE1_9HYPH</name>
<dbReference type="CDD" id="cd00254">
    <property type="entry name" value="LT-like"/>
    <property type="match status" value="1"/>
</dbReference>
<dbReference type="Pfam" id="PF01464">
    <property type="entry name" value="SLT"/>
    <property type="match status" value="1"/>
</dbReference>
<evidence type="ECO:0000256" key="1">
    <source>
        <dbReference type="ARBA" id="ARBA00007734"/>
    </source>
</evidence>
<gene>
    <name evidence="6" type="ORF">FS320_17310</name>
</gene>
<feature type="signal peptide" evidence="4">
    <location>
        <begin position="1"/>
        <end position="18"/>
    </location>
</feature>
<reference evidence="6 7" key="1">
    <citation type="journal article" date="2019" name="Syst. Appl. Microbiol.">
        <title>Microvirga tunisiensis sp. nov., a root nodule symbiotic bacterium isolated from Lupinus micranthus and L. luteus grown in Northern Tunisia.</title>
        <authorList>
            <person name="Msaddak A."/>
            <person name="Rejili M."/>
            <person name="Duran D."/>
            <person name="Mars M."/>
            <person name="Palacios J.M."/>
            <person name="Ruiz-Argueso T."/>
            <person name="Rey L."/>
            <person name="Imperial J."/>
        </authorList>
    </citation>
    <scope>NUCLEOTIDE SEQUENCE [LARGE SCALE GENOMIC DNA]</scope>
    <source>
        <strain evidence="6 7">Lmie10</strain>
    </source>
</reference>
<evidence type="ECO:0000259" key="5">
    <source>
        <dbReference type="Pfam" id="PF01464"/>
    </source>
</evidence>
<dbReference type="EMBL" id="VOSK01000066">
    <property type="protein sequence ID" value="MPR26928.1"/>
    <property type="molecule type" value="Genomic_DNA"/>
</dbReference>
<evidence type="ECO:0000313" key="7">
    <source>
        <dbReference type="Proteomes" id="UP000403266"/>
    </source>
</evidence>
<evidence type="ECO:0000313" key="6">
    <source>
        <dbReference type="EMBL" id="MPR26928.1"/>
    </source>
</evidence>
<dbReference type="SUPFAM" id="SSF53955">
    <property type="entry name" value="Lysozyme-like"/>
    <property type="match status" value="1"/>
</dbReference>
<feature type="domain" description="Transglycosylase SLT" evidence="5">
    <location>
        <begin position="41"/>
        <end position="139"/>
    </location>
</feature>
<dbReference type="Proteomes" id="UP000403266">
    <property type="component" value="Unassembled WGS sequence"/>
</dbReference>
<keyword evidence="7" id="KW-1185">Reference proteome</keyword>
<dbReference type="OrthoDB" id="9801695at2"/>
<dbReference type="InterPro" id="IPR008258">
    <property type="entry name" value="Transglycosylase_SLT_dom_1"/>
</dbReference>
<feature type="region of interest" description="Disordered" evidence="3">
    <location>
        <begin position="167"/>
        <end position="191"/>
    </location>
</feature>
<dbReference type="AlphaFoldDB" id="A0A5N7MJE1"/>
<comment type="similarity">
    <text evidence="1">Belongs to the transglycosylase Slt family.</text>
</comment>
<evidence type="ECO:0000256" key="2">
    <source>
        <dbReference type="ARBA" id="ARBA00009387"/>
    </source>
</evidence>
<dbReference type="PANTHER" id="PTHR37423:SF2">
    <property type="entry name" value="MEMBRANE-BOUND LYTIC MUREIN TRANSGLYCOSYLASE C"/>
    <property type="match status" value="1"/>
</dbReference>
<comment type="caution">
    <text evidence="6">The sequence shown here is derived from an EMBL/GenBank/DDBJ whole genome shotgun (WGS) entry which is preliminary data.</text>
</comment>
<protein>
    <submittedName>
        <fullName evidence="6">Lytic transglycosylase domain-containing protein</fullName>
    </submittedName>
</protein>
<comment type="similarity">
    <text evidence="2">Belongs to the virb1 family.</text>
</comment>
<evidence type="ECO:0000256" key="4">
    <source>
        <dbReference type="SAM" id="SignalP"/>
    </source>
</evidence>
<dbReference type="InterPro" id="IPR023346">
    <property type="entry name" value="Lysozyme-like_dom_sf"/>
</dbReference>
<organism evidence="6 7">
    <name type="scientific">Microvirga tunisiensis</name>
    <dbReference type="NCBI Taxonomy" id="2108360"/>
    <lineage>
        <taxon>Bacteria</taxon>
        <taxon>Pseudomonadati</taxon>
        <taxon>Pseudomonadota</taxon>
        <taxon>Alphaproteobacteria</taxon>
        <taxon>Hyphomicrobiales</taxon>
        <taxon>Methylobacteriaceae</taxon>
        <taxon>Microvirga</taxon>
    </lineage>
</organism>
<feature type="chain" id="PRO_5030135487" evidence="4">
    <location>
        <begin position="19"/>
        <end position="204"/>
    </location>
</feature>
<accession>A0A5N7MJE1</accession>
<proteinExistence type="inferred from homology"/>